<name>A0A0D7BTR5_9AGAR</name>
<feature type="region of interest" description="Disordered" evidence="1">
    <location>
        <begin position="1"/>
        <end position="253"/>
    </location>
</feature>
<organism evidence="2 3">
    <name type="scientific">Cylindrobasidium torrendii FP15055 ss-10</name>
    <dbReference type="NCBI Taxonomy" id="1314674"/>
    <lineage>
        <taxon>Eukaryota</taxon>
        <taxon>Fungi</taxon>
        <taxon>Dikarya</taxon>
        <taxon>Basidiomycota</taxon>
        <taxon>Agaricomycotina</taxon>
        <taxon>Agaricomycetes</taxon>
        <taxon>Agaricomycetidae</taxon>
        <taxon>Agaricales</taxon>
        <taxon>Marasmiineae</taxon>
        <taxon>Physalacriaceae</taxon>
        <taxon>Cylindrobasidium</taxon>
    </lineage>
</organism>
<feature type="compositionally biased region" description="Low complexity" evidence="1">
    <location>
        <begin position="108"/>
        <end position="117"/>
    </location>
</feature>
<dbReference type="AlphaFoldDB" id="A0A0D7BTR5"/>
<evidence type="ECO:0000313" key="2">
    <source>
        <dbReference type="EMBL" id="KIY73787.1"/>
    </source>
</evidence>
<keyword evidence="3" id="KW-1185">Reference proteome</keyword>
<feature type="compositionally biased region" description="Basic and acidic residues" evidence="1">
    <location>
        <begin position="60"/>
        <end position="77"/>
    </location>
</feature>
<evidence type="ECO:0000256" key="1">
    <source>
        <dbReference type="SAM" id="MobiDB-lite"/>
    </source>
</evidence>
<feature type="compositionally biased region" description="Polar residues" evidence="1">
    <location>
        <begin position="32"/>
        <end position="41"/>
    </location>
</feature>
<feature type="compositionally biased region" description="Pro residues" evidence="1">
    <location>
        <begin position="82"/>
        <end position="97"/>
    </location>
</feature>
<gene>
    <name evidence="2" type="ORF">CYLTODRAFT_485291</name>
</gene>
<feature type="compositionally biased region" description="Low complexity" evidence="1">
    <location>
        <begin position="129"/>
        <end position="138"/>
    </location>
</feature>
<reference evidence="2 3" key="1">
    <citation type="journal article" date="2015" name="Fungal Genet. Biol.">
        <title>Evolution of novel wood decay mechanisms in Agaricales revealed by the genome sequences of Fistulina hepatica and Cylindrobasidium torrendii.</title>
        <authorList>
            <person name="Floudas D."/>
            <person name="Held B.W."/>
            <person name="Riley R."/>
            <person name="Nagy L.G."/>
            <person name="Koehler G."/>
            <person name="Ransdell A.S."/>
            <person name="Younus H."/>
            <person name="Chow J."/>
            <person name="Chiniquy J."/>
            <person name="Lipzen A."/>
            <person name="Tritt A."/>
            <person name="Sun H."/>
            <person name="Haridas S."/>
            <person name="LaButti K."/>
            <person name="Ohm R.A."/>
            <person name="Kues U."/>
            <person name="Blanchette R.A."/>
            <person name="Grigoriev I.V."/>
            <person name="Minto R.E."/>
            <person name="Hibbett D.S."/>
        </authorList>
    </citation>
    <scope>NUCLEOTIDE SEQUENCE [LARGE SCALE GENOMIC DNA]</scope>
    <source>
        <strain evidence="2 3">FP15055 ss-10</strain>
    </source>
</reference>
<evidence type="ECO:0000313" key="3">
    <source>
        <dbReference type="Proteomes" id="UP000054007"/>
    </source>
</evidence>
<sequence length="414" mass="45331">MAGGDRRITQFFGRATDTPKAKPNKKRKASQTEKSTPNKRQATARAAYPTPSSNLKSRTKPVDNTEPLKRDDGDHAEASSLRPPPPKPVKAPLPPTPVRRVRTHLDVTPSNSSPSTPTRRHKSTPAIRSPSVVPSSQQTQDAMPHIFAWPFPRTQHSTDELVPSSQPDEEQPVMKSRVTVDPEVVPDSQSQPPLLADWVPPRKPTEQSLLPASATGQGPSMSQTQDVPGYSQASFSWNPIDIPMIQPPPSPVPPRLSRFDVSLVTPPRRPKVYQPSLAKPVLSPAKASPFCTPTLQRPSLSLTTTSPLESSPTRVGALSSSQATSSRTESDPDYENMSFRGDPLESQYPAWEDVYDWKGEEAAKPSSNFKDASPIKDPSQIERAEVEDALIVNDDEDFTQVTAVREFVGMFNSG</sequence>
<feature type="region of interest" description="Disordered" evidence="1">
    <location>
        <begin position="289"/>
        <end position="345"/>
    </location>
</feature>
<protein>
    <submittedName>
        <fullName evidence="2">Uncharacterized protein</fullName>
    </submittedName>
</protein>
<accession>A0A0D7BTR5</accession>
<dbReference type="Proteomes" id="UP000054007">
    <property type="component" value="Unassembled WGS sequence"/>
</dbReference>
<feature type="compositionally biased region" description="Low complexity" evidence="1">
    <location>
        <begin position="292"/>
        <end position="327"/>
    </location>
</feature>
<proteinExistence type="predicted"/>
<feature type="compositionally biased region" description="Polar residues" evidence="1">
    <location>
        <begin position="206"/>
        <end position="237"/>
    </location>
</feature>
<dbReference type="EMBL" id="KN880434">
    <property type="protein sequence ID" value="KIY73787.1"/>
    <property type="molecule type" value="Genomic_DNA"/>
</dbReference>